<protein>
    <recommendedName>
        <fullName evidence="6">Trafficking protein particle complex subunit</fullName>
    </recommendedName>
</protein>
<dbReference type="GO" id="GO:0006888">
    <property type="term" value="P:endoplasmic reticulum to Golgi vesicle-mediated transport"/>
    <property type="evidence" value="ECO:0007669"/>
    <property type="project" value="UniProtKB-UniRule"/>
</dbReference>
<feature type="compositionally biased region" description="Gly residues" evidence="7">
    <location>
        <begin position="26"/>
        <end position="44"/>
    </location>
</feature>
<evidence type="ECO:0000313" key="9">
    <source>
        <dbReference type="Proteomes" id="UP001165082"/>
    </source>
</evidence>
<dbReference type="GO" id="GO:0005794">
    <property type="term" value="C:Golgi apparatus"/>
    <property type="evidence" value="ECO:0007669"/>
    <property type="project" value="UniProtKB-SubCell"/>
</dbReference>
<keyword evidence="2 6" id="KW-0256">Endoplasmic reticulum</keyword>
<evidence type="ECO:0000313" key="8">
    <source>
        <dbReference type="EMBL" id="GMI03916.1"/>
    </source>
</evidence>
<dbReference type="OrthoDB" id="246406at2759"/>
<keyword evidence="9" id="KW-1185">Reference proteome</keyword>
<keyword evidence="1 6" id="KW-0813">Transport</keyword>
<dbReference type="SUPFAM" id="SSF64356">
    <property type="entry name" value="SNARE-like"/>
    <property type="match status" value="1"/>
</dbReference>
<evidence type="ECO:0000256" key="1">
    <source>
        <dbReference type="ARBA" id="ARBA00022448"/>
    </source>
</evidence>
<evidence type="ECO:0000256" key="6">
    <source>
        <dbReference type="RuleBase" id="RU366065"/>
    </source>
</evidence>
<dbReference type="SMART" id="SM01399">
    <property type="entry name" value="Sybindin"/>
    <property type="match status" value="1"/>
</dbReference>
<organism evidence="8 9">
    <name type="scientific">Triparma retinervis</name>
    <dbReference type="NCBI Taxonomy" id="2557542"/>
    <lineage>
        <taxon>Eukaryota</taxon>
        <taxon>Sar</taxon>
        <taxon>Stramenopiles</taxon>
        <taxon>Ochrophyta</taxon>
        <taxon>Bolidophyceae</taxon>
        <taxon>Parmales</taxon>
        <taxon>Triparmaceae</taxon>
        <taxon>Triparma</taxon>
    </lineage>
</organism>
<keyword evidence="4 6" id="KW-0333">Golgi apparatus</keyword>
<evidence type="ECO:0000256" key="3">
    <source>
        <dbReference type="ARBA" id="ARBA00022892"/>
    </source>
</evidence>
<evidence type="ECO:0000256" key="4">
    <source>
        <dbReference type="ARBA" id="ARBA00023034"/>
    </source>
</evidence>
<comment type="similarity">
    <text evidence="5">Belongs to the TRAPP small subunits family. BET5 subfamily.</text>
</comment>
<comment type="subcellular location">
    <subcellularLocation>
        <location evidence="6">Endoplasmic reticulum</location>
    </subcellularLocation>
    <subcellularLocation>
        <location evidence="6">Golgi apparatus</location>
        <location evidence="6">cis-Golgi network</location>
    </subcellularLocation>
</comment>
<evidence type="ECO:0000256" key="7">
    <source>
        <dbReference type="SAM" id="MobiDB-lite"/>
    </source>
</evidence>
<reference evidence="8" key="1">
    <citation type="submission" date="2022-07" db="EMBL/GenBank/DDBJ databases">
        <title>Genome analysis of Parmales, a sister group of diatoms, reveals the evolutionary specialization of diatoms from phago-mixotrophs to photoautotrophs.</title>
        <authorList>
            <person name="Ban H."/>
            <person name="Sato S."/>
            <person name="Yoshikawa S."/>
            <person name="Kazumasa Y."/>
            <person name="Nakamura Y."/>
            <person name="Ichinomiya M."/>
            <person name="Saitoh K."/>
            <person name="Sato N."/>
            <person name="Blanc-Mathieu R."/>
            <person name="Endo H."/>
            <person name="Kuwata A."/>
            <person name="Ogata H."/>
        </authorList>
    </citation>
    <scope>NUCLEOTIDE SEQUENCE</scope>
</reference>
<dbReference type="Proteomes" id="UP001165082">
    <property type="component" value="Unassembled WGS sequence"/>
</dbReference>
<dbReference type="PANTHER" id="PTHR23249:SF16">
    <property type="entry name" value="TRAFFICKING PROTEIN PARTICLE COMPLEX SUBUNIT 1"/>
    <property type="match status" value="1"/>
</dbReference>
<dbReference type="GO" id="GO:0005783">
    <property type="term" value="C:endoplasmic reticulum"/>
    <property type="evidence" value="ECO:0007669"/>
    <property type="project" value="UniProtKB-SubCell"/>
</dbReference>
<dbReference type="EMBL" id="BRXZ01000052">
    <property type="protein sequence ID" value="GMI03916.1"/>
    <property type="molecule type" value="Genomic_DNA"/>
</dbReference>
<proteinExistence type="inferred from homology"/>
<evidence type="ECO:0000256" key="5">
    <source>
        <dbReference type="ARBA" id="ARBA00038167"/>
    </source>
</evidence>
<name>A0A9W7CFZ5_9STRA</name>
<dbReference type="InterPro" id="IPR011012">
    <property type="entry name" value="Longin-like_dom_sf"/>
</dbReference>
<evidence type="ECO:0000256" key="2">
    <source>
        <dbReference type="ARBA" id="ARBA00022824"/>
    </source>
</evidence>
<comment type="subunit">
    <text evidence="6">Part of the multisubunit transport protein particle (TRAPP) complex.</text>
</comment>
<gene>
    <name evidence="8" type="ORF">TrRE_jg1435</name>
</gene>
<dbReference type="Pfam" id="PF04099">
    <property type="entry name" value="Sybindin"/>
    <property type="match status" value="1"/>
</dbReference>
<comment type="caution">
    <text evidence="8">The sequence shown here is derived from an EMBL/GenBank/DDBJ whole genome shotgun (WGS) entry which is preliminary data.</text>
</comment>
<keyword evidence="3 6" id="KW-0931">ER-Golgi transport</keyword>
<sequence length="169" mass="19241">MIYSFYIYRRDGVCLFKTTYNATEGDNGGDNRGDNGGINRGINGGDTEAEDEREKLVFGMAFSLKELIGQLSPMDGNTQQQIDCPLGTVKTRSSTMHTYETLTGFRFIIYTDPSINTMQHHLQAIYRIWVDKVVKSPLVKQKDGGYDISDTEFEKRAKEYLEKVPGFRR</sequence>
<accession>A0A9W7CFZ5</accession>
<dbReference type="AlphaFoldDB" id="A0A9W7CFZ5"/>
<dbReference type="PANTHER" id="PTHR23249">
    <property type="entry name" value="TRAFFICKING PROTEIN PARTICLE COMPLEX SUBUNIT"/>
    <property type="match status" value="1"/>
</dbReference>
<dbReference type="InterPro" id="IPR007233">
    <property type="entry name" value="TRAPPC"/>
</dbReference>
<dbReference type="Gene3D" id="3.30.450.70">
    <property type="match status" value="1"/>
</dbReference>
<feature type="region of interest" description="Disordered" evidence="7">
    <location>
        <begin position="25"/>
        <end position="48"/>
    </location>
</feature>
<dbReference type="GO" id="GO:0030008">
    <property type="term" value="C:TRAPP complex"/>
    <property type="evidence" value="ECO:0007669"/>
    <property type="project" value="UniProtKB-UniRule"/>
</dbReference>